<accession>A0ABU0BHP6</accession>
<gene>
    <name evidence="2" type="ORF">J2S75_004412</name>
</gene>
<feature type="domain" description="DUF1937" evidence="1">
    <location>
        <begin position="20"/>
        <end position="120"/>
    </location>
</feature>
<keyword evidence="3" id="KW-1185">Reference proteome</keyword>
<reference evidence="2 3" key="1">
    <citation type="submission" date="2023-07" db="EMBL/GenBank/DDBJ databases">
        <title>Genomic Encyclopedia of Type Strains, Phase IV (KMG-IV): sequencing the most valuable type-strain genomes for metagenomic binning, comparative biology and taxonomic classification.</title>
        <authorList>
            <person name="Goeker M."/>
        </authorList>
    </citation>
    <scope>NUCLEOTIDE SEQUENCE [LARGE SCALE GENOMIC DNA]</scope>
    <source>
        <strain evidence="2 3">DSM 2457</strain>
    </source>
</reference>
<protein>
    <recommendedName>
        <fullName evidence="1">DUF1937 domain-containing protein</fullName>
    </recommendedName>
</protein>
<proteinExistence type="predicted"/>
<sequence length="126" mass="13627">MLKLDAPALVQMTSGAGYWYLATAYSKHPAGLDAAHEMACRAVGALRSLGVVAFSPIAHWHPVGRLLGINPLDHDLWMEIDKPMMEGAEGLIVLCSPGWQASRGIAVEIDFFRESCLPVYGMPYAG</sequence>
<evidence type="ECO:0000313" key="2">
    <source>
        <dbReference type="EMBL" id="MDQ0305360.1"/>
    </source>
</evidence>
<dbReference type="Gene3D" id="3.40.50.10400">
    <property type="entry name" value="Hypothetical protein PA1492"/>
    <property type="match status" value="1"/>
</dbReference>
<dbReference type="InterPro" id="IPR015235">
    <property type="entry name" value="DUF1937"/>
</dbReference>
<dbReference type="Pfam" id="PF09152">
    <property type="entry name" value="DUF1937"/>
    <property type="match status" value="1"/>
</dbReference>
<dbReference type="Proteomes" id="UP001224682">
    <property type="component" value="Unassembled WGS sequence"/>
</dbReference>
<dbReference type="SUPFAM" id="SSF52309">
    <property type="entry name" value="N-(deoxy)ribosyltransferase-like"/>
    <property type="match status" value="1"/>
</dbReference>
<evidence type="ECO:0000259" key="1">
    <source>
        <dbReference type="Pfam" id="PF09152"/>
    </source>
</evidence>
<comment type="caution">
    <text evidence="2">The sequence shown here is derived from an EMBL/GenBank/DDBJ whole genome shotgun (WGS) entry which is preliminary data.</text>
</comment>
<dbReference type="RefSeq" id="WP_307023335.1">
    <property type="nucleotide sequence ID" value="NZ_JAUSUI010000013.1"/>
</dbReference>
<name>A0ABU0BHP6_9HYPH</name>
<organism evidence="2 3">
    <name type="scientific">Ancylobacter polymorphus</name>
    <dbReference type="NCBI Taxonomy" id="223390"/>
    <lineage>
        <taxon>Bacteria</taxon>
        <taxon>Pseudomonadati</taxon>
        <taxon>Pseudomonadota</taxon>
        <taxon>Alphaproteobacteria</taxon>
        <taxon>Hyphomicrobiales</taxon>
        <taxon>Xanthobacteraceae</taxon>
        <taxon>Ancylobacter</taxon>
    </lineage>
</organism>
<dbReference type="EMBL" id="JAUSUI010000013">
    <property type="protein sequence ID" value="MDQ0305360.1"/>
    <property type="molecule type" value="Genomic_DNA"/>
</dbReference>
<evidence type="ECO:0000313" key="3">
    <source>
        <dbReference type="Proteomes" id="UP001224682"/>
    </source>
</evidence>